<dbReference type="EMBL" id="CP126101">
    <property type="protein sequence ID" value="WHY50248.1"/>
    <property type="molecule type" value="Genomic_DNA"/>
</dbReference>
<dbReference type="NCBIfam" id="TIGR01593">
    <property type="entry name" value="holin_tox_secr"/>
    <property type="match status" value="1"/>
</dbReference>
<name>A0AAX3WTH2_9BACI</name>
<sequence length="128" mass="14458">MDITQIIQHPILSLVPKPILYMFLAYLVFKVLDFTTGLLKTWKKVVGYKSAVMRDGIIRWIGELVGIVFVIILDLMFGLNFYLTGFTLALFLYKEGGSIAENLQTIGVDMPGIVDETLEKLNKESGRK</sequence>
<organism evidence="7 8">
    <name type="scientific">Lysinibacillus pakistanensis</name>
    <dbReference type="NCBI Taxonomy" id="759811"/>
    <lineage>
        <taxon>Bacteria</taxon>
        <taxon>Bacillati</taxon>
        <taxon>Bacillota</taxon>
        <taxon>Bacilli</taxon>
        <taxon>Bacillales</taxon>
        <taxon>Bacillaceae</taxon>
        <taxon>Lysinibacillus</taxon>
    </lineage>
</organism>
<evidence type="ECO:0000313" key="8">
    <source>
        <dbReference type="Proteomes" id="UP001178322"/>
    </source>
</evidence>
<evidence type="ECO:0000256" key="4">
    <source>
        <dbReference type="ARBA" id="ARBA00023136"/>
    </source>
</evidence>
<evidence type="ECO:0000256" key="5">
    <source>
        <dbReference type="ARBA" id="ARBA00023600"/>
    </source>
</evidence>
<protein>
    <submittedName>
        <fullName evidence="7">Phage holin family protein</fullName>
    </submittedName>
</protein>
<evidence type="ECO:0000313" key="7">
    <source>
        <dbReference type="EMBL" id="WHY50248.1"/>
    </source>
</evidence>
<feature type="transmembrane region" description="Helical" evidence="6">
    <location>
        <begin position="19"/>
        <end position="39"/>
    </location>
</feature>
<feature type="transmembrane region" description="Helical" evidence="6">
    <location>
        <begin position="60"/>
        <end position="83"/>
    </location>
</feature>
<evidence type="ECO:0000256" key="2">
    <source>
        <dbReference type="ARBA" id="ARBA00022692"/>
    </source>
</evidence>
<evidence type="ECO:0000256" key="6">
    <source>
        <dbReference type="SAM" id="Phobius"/>
    </source>
</evidence>
<dbReference type="GO" id="GO:0016020">
    <property type="term" value="C:membrane"/>
    <property type="evidence" value="ECO:0007669"/>
    <property type="project" value="UniProtKB-SubCell"/>
</dbReference>
<comment type="subcellular location">
    <subcellularLocation>
        <location evidence="1">Membrane</location>
        <topology evidence="1">Multi-pass membrane protein</topology>
    </subcellularLocation>
</comment>
<proteinExistence type="inferred from homology"/>
<dbReference type="Pfam" id="PF05105">
    <property type="entry name" value="Phage_holin_4_1"/>
    <property type="match status" value="1"/>
</dbReference>
<dbReference type="AlphaFoldDB" id="A0AAX3WTH2"/>
<keyword evidence="2 6" id="KW-0812">Transmembrane</keyword>
<keyword evidence="4 6" id="KW-0472">Membrane</keyword>
<dbReference type="RefSeq" id="WP_283868931.1">
    <property type="nucleotide sequence ID" value="NZ_CP126101.1"/>
</dbReference>
<dbReference type="InterPro" id="IPR006480">
    <property type="entry name" value="Phage_holin_4_1"/>
</dbReference>
<evidence type="ECO:0000256" key="3">
    <source>
        <dbReference type="ARBA" id="ARBA00022989"/>
    </source>
</evidence>
<dbReference type="Proteomes" id="UP001178322">
    <property type="component" value="Chromosome"/>
</dbReference>
<reference evidence="7" key="1">
    <citation type="submission" date="2023-05" db="EMBL/GenBank/DDBJ databases">
        <title>Comparative genomics of Bacillaceae isolates and their secondary metabolite potential.</title>
        <authorList>
            <person name="Song L."/>
            <person name="Nielsen L.J."/>
            <person name="Mohite O."/>
            <person name="Xu X."/>
            <person name="Weber T."/>
            <person name="Kovacs A.T."/>
        </authorList>
    </citation>
    <scope>NUCLEOTIDE SEQUENCE</scope>
    <source>
        <strain evidence="7">LY1</strain>
    </source>
</reference>
<accession>A0AAX3WTH2</accession>
<keyword evidence="3 6" id="KW-1133">Transmembrane helix</keyword>
<evidence type="ECO:0000256" key="1">
    <source>
        <dbReference type="ARBA" id="ARBA00004141"/>
    </source>
</evidence>
<comment type="similarity">
    <text evidence="5">Belongs to the bacteriophage holin family. Cp-1 holin subfamily.</text>
</comment>
<gene>
    <name evidence="7" type="ORF">QNH24_18210</name>
</gene>